<comment type="caution">
    <text evidence="1">The sequence shown here is derived from an EMBL/GenBank/DDBJ whole genome shotgun (WGS) entry which is preliminary data.</text>
</comment>
<keyword evidence="2" id="KW-1185">Reference proteome</keyword>
<dbReference type="RefSeq" id="XP_052942836.1">
    <property type="nucleotide sequence ID" value="XM_053091098.1"/>
</dbReference>
<dbReference type="AlphaFoldDB" id="A0AA38LSU5"/>
<gene>
    <name evidence="1" type="ORF">MKK02DRAFT_40443</name>
</gene>
<reference evidence="1" key="1">
    <citation type="journal article" date="2022" name="G3 (Bethesda)">
        <title>High quality genome of the basidiomycete yeast Dioszegia hungarica PDD-24b-2 isolated from cloud water.</title>
        <authorList>
            <person name="Jarrige D."/>
            <person name="Haridas S."/>
            <person name="Bleykasten-Grosshans C."/>
            <person name="Joly M."/>
            <person name="Nadalig T."/>
            <person name="Sancelme M."/>
            <person name="Vuilleumier S."/>
            <person name="Grigoriev I.V."/>
            <person name="Amato P."/>
            <person name="Bringel F."/>
        </authorList>
    </citation>
    <scope>NUCLEOTIDE SEQUENCE</scope>
    <source>
        <strain evidence="1">PDD-24b-2</strain>
    </source>
</reference>
<proteinExistence type="predicted"/>
<organism evidence="1 2">
    <name type="scientific">Dioszegia hungarica</name>
    <dbReference type="NCBI Taxonomy" id="4972"/>
    <lineage>
        <taxon>Eukaryota</taxon>
        <taxon>Fungi</taxon>
        <taxon>Dikarya</taxon>
        <taxon>Basidiomycota</taxon>
        <taxon>Agaricomycotina</taxon>
        <taxon>Tremellomycetes</taxon>
        <taxon>Tremellales</taxon>
        <taxon>Bulleribasidiaceae</taxon>
        <taxon>Dioszegia</taxon>
    </lineage>
</organism>
<name>A0AA38LSU5_9TREE</name>
<evidence type="ECO:0000313" key="2">
    <source>
        <dbReference type="Proteomes" id="UP001164286"/>
    </source>
</evidence>
<evidence type="ECO:0000313" key="1">
    <source>
        <dbReference type="EMBL" id="KAI9633059.1"/>
    </source>
</evidence>
<dbReference type="Proteomes" id="UP001164286">
    <property type="component" value="Unassembled WGS sequence"/>
</dbReference>
<evidence type="ECO:0008006" key="3">
    <source>
        <dbReference type="Google" id="ProtNLM"/>
    </source>
</evidence>
<sequence>MPLISPIVRSLPQIPQLPIFPPPPPTPSAAVIDPAALVTFGPDLLADLHQDGGEMTSAEPLSRLQIAVTFGCLLSIDHVSHLPKALYPKQSMRAAKALRLIQNNVMSFDQLAGTADDRQVPQSGFMEKVQGCNELVDPQALMRLALLNDLPTFTDPAQIAGLKDLRVSEAEKMLGLARSILTEHPTYNVEIWAHSPDLYSELLVLTSVSPSTPKLQLAPRFSNYIDMKSRSLGLGVGLTNRFRAPRVPGVFTQGVPSMSPRAQLNFRILCLDTNILSDSCRNGAPFYAKDIYSAAKSLGWAVVVPAQVLSEFKNGRQDASVLLWAEKVHRGEFPNTIDMRSAIPPVTTNGSSISVQSPSVPPSSVFGDGRIRWELADMVARLGLSVEDLVVVTADRGMNVTTRAYGIGGLFMAKGNGTAWRGHKYPANVASWISFFHYAI</sequence>
<protein>
    <recommendedName>
        <fullName evidence="3">PIN domain-containing protein</fullName>
    </recommendedName>
</protein>
<dbReference type="EMBL" id="JAKWFO010000013">
    <property type="protein sequence ID" value="KAI9633059.1"/>
    <property type="molecule type" value="Genomic_DNA"/>
</dbReference>
<dbReference type="GeneID" id="77730303"/>
<accession>A0AA38LSU5</accession>